<reference evidence="1" key="1">
    <citation type="journal article" date="2021" name="Proc. Natl. Acad. Sci. U.S.A.">
        <title>A Catalog of Tens of Thousands of Viruses from Human Metagenomes Reveals Hidden Associations with Chronic Diseases.</title>
        <authorList>
            <person name="Tisza M.J."/>
            <person name="Buck C.B."/>
        </authorList>
    </citation>
    <scope>NUCLEOTIDE SEQUENCE</scope>
    <source>
        <strain evidence="1">Ct2vX3</strain>
    </source>
</reference>
<proteinExistence type="predicted"/>
<protein>
    <submittedName>
        <fullName evidence="1">Uncharacterized protein</fullName>
    </submittedName>
</protein>
<organism evidence="1">
    <name type="scientific">Siphoviridae sp. ct2vX3</name>
    <dbReference type="NCBI Taxonomy" id="2825318"/>
    <lineage>
        <taxon>Viruses</taxon>
        <taxon>Duplodnaviria</taxon>
        <taxon>Heunggongvirae</taxon>
        <taxon>Uroviricota</taxon>
        <taxon>Caudoviricetes</taxon>
    </lineage>
</organism>
<evidence type="ECO:0000313" key="1">
    <source>
        <dbReference type="EMBL" id="DAE11635.1"/>
    </source>
</evidence>
<accession>A0A8S5PYQ3</accession>
<sequence length="40" mass="4744">MWTKYDRNGIKDLTWNDFGPVIEIDHTEVEQKATFSCELI</sequence>
<name>A0A8S5PYQ3_9CAUD</name>
<dbReference type="EMBL" id="BK015535">
    <property type="protein sequence ID" value="DAE11635.1"/>
    <property type="molecule type" value="Genomic_DNA"/>
</dbReference>